<keyword evidence="2" id="KW-1133">Transmembrane helix</keyword>
<feature type="region of interest" description="Disordered" evidence="1">
    <location>
        <begin position="1"/>
        <end position="25"/>
    </location>
</feature>
<evidence type="ECO:0000313" key="3">
    <source>
        <dbReference type="EMBL" id="ETO16278.1"/>
    </source>
</evidence>
<keyword evidence="2" id="KW-0812">Transmembrane</keyword>
<organism evidence="3 4">
    <name type="scientific">Reticulomyxa filosa</name>
    <dbReference type="NCBI Taxonomy" id="46433"/>
    <lineage>
        <taxon>Eukaryota</taxon>
        <taxon>Sar</taxon>
        <taxon>Rhizaria</taxon>
        <taxon>Retaria</taxon>
        <taxon>Foraminifera</taxon>
        <taxon>Monothalamids</taxon>
        <taxon>Reticulomyxidae</taxon>
        <taxon>Reticulomyxa</taxon>
    </lineage>
</organism>
<comment type="caution">
    <text evidence="3">The sequence shown here is derived from an EMBL/GenBank/DDBJ whole genome shotgun (WGS) entry which is preliminary data.</text>
</comment>
<feature type="compositionally biased region" description="Polar residues" evidence="1">
    <location>
        <begin position="79"/>
        <end position="94"/>
    </location>
</feature>
<proteinExistence type="predicted"/>
<accession>X6MQJ4</accession>
<gene>
    <name evidence="3" type="ORF">RFI_21074</name>
</gene>
<keyword evidence="4" id="KW-1185">Reference proteome</keyword>
<keyword evidence="2" id="KW-0472">Membrane</keyword>
<sequence length="137" mass="15480">MKHKLSDSVAPPSKKPRLGGLDPRHDVGVEFRKPLLNPDAWGVGDDDDLSDQLLVNDNNSGNIDSTTEISIKYEDNENHSQANNEASRSFDSVHSQSSVTHKFGAMAQRYMVFLFYFILVIHPKKKKKENNSDKHMI</sequence>
<name>X6MQJ4_RETFI</name>
<feature type="transmembrane region" description="Helical" evidence="2">
    <location>
        <begin position="103"/>
        <end position="121"/>
    </location>
</feature>
<dbReference type="AlphaFoldDB" id="X6MQJ4"/>
<feature type="region of interest" description="Disordered" evidence="1">
    <location>
        <begin position="75"/>
        <end position="94"/>
    </location>
</feature>
<evidence type="ECO:0000313" key="4">
    <source>
        <dbReference type="Proteomes" id="UP000023152"/>
    </source>
</evidence>
<evidence type="ECO:0000256" key="1">
    <source>
        <dbReference type="SAM" id="MobiDB-lite"/>
    </source>
</evidence>
<evidence type="ECO:0000256" key="2">
    <source>
        <dbReference type="SAM" id="Phobius"/>
    </source>
</evidence>
<dbReference type="Proteomes" id="UP000023152">
    <property type="component" value="Unassembled WGS sequence"/>
</dbReference>
<dbReference type="EMBL" id="ASPP01018419">
    <property type="protein sequence ID" value="ETO16278.1"/>
    <property type="molecule type" value="Genomic_DNA"/>
</dbReference>
<protein>
    <submittedName>
        <fullName evidence="3">Uncharacterized protein</fullName>
    </submittedName>
</protein>
<reference evidence="3 4" key="1">
    <citation type="journal article" date="2013" name="Curr. Biol.">
        <title>The Genome of the Foraminiferan Reticulomyxa filosa.</title>
        <authorList>
            <person name="Glockner G."/>
            <person name="Hulsmann N."/>
            <person name="Schleicher M."/>
            <person name="Noegel A.A."/>
            <person name="Eichinger L."/>
            <person name="Gallinger C."/>
            <person name="Pawlowski J."/>
            <person name="Sierra R."/>
            <person name="Euteneuer U."/>
            <person name="Pillet L."/>
            <person name="Moustafa A."/>
            <person name="Platzer M."/>
            <person name="Groth M."/>
            <person name="Szafranski K."/>
            <person name="Schliwa M."/>
        </authorList>
    </citation>
    <scope>NUCLEOTIDE SEQUENCE [LARGE SCALE GENOMIC DNA]</scope>
</reference>